<keyword evidence="2" id="KW-1185">Reference proteome</keyword>
<evidence type="ECO:0000313" key="2">
    <source>
        <dbReference type="Proteomes" id="UP000631114"/>
    </source>
</evidence>
<gene>
    <name evidence="1" type="ORF">IFM89_023687</name>
</gene>
<evidence type="ECO:0000313" key="1">
    <source>
        <dbReference type="EMBL" id="KAF9589411.1"/>
    </source>
</evidence>
<dbReference type="AlphaFoldDB" id="A0A835GXK2"/>
<proteinExistence type="predicted"/>
<organism evidence="1 2">
    <name type="scientific">Coptis chinensis</name>
    <dbReference type="NCBI Taxonomy" id="261450"/>
    <lineage>
        <taxon>Eukaryota</taxon>
        <taxon>Viridiplantae</taxon>
        <taxon>Streptophyta</taxon>
        <taxon>Embryophyta</taxon>
        <taxon>Tracheophyta</taxon>
        <taxon>Spermatophyta</taxon>
        <taxon>Magnoliopsida</taxon>
        <taxon>Ranunculales</taxon>
        <taxon>Ranunculaceae</taxon>
        <taxon>Coptidoideae</taxon>
        <taxon>Coptis</taxon>
    </lineage>
</organism>
<comment type="caution">
    <text evidence="1">The sequence shown here is derived from an EMBL/GenBank/DDBJ whole genome shotgun (WGS) entry which is preliminary data.</text>
</comment>
<name>A0A835GXK2_9MAGN</name>
<accession>A0A835GXK2</accession>
<reference evidence="1 2" key="1">
    <citation type="submission" date="2020-10" db="EMBL/GenBank/DDBJ databases">
        <title>The Coptis chinensis genome and diversification of protoberbering-type alkaloids.</title>
        <authorList>
            <person name="Wang B."/>
            <person name="Shu S."/>
            <person name="Song C."/>
            <person name="Liu Y."/>
        </authorList>
    </citation>
    <scope>NUCLEOTIDE SEQUENCE [LARGE SCALE GENOMIC DNA]</scope>
    <source>
        <strain evidence="1">HL-2020</strain>
        <tissue evidence="1">Leaf</tissue>
    </source>
</reference>
<sequence>MKSTMLRWRLLLEGDQDGRTIASTISEISVYAYFKLCHYERLLSNHYRETSRLHRGHVGRKMSSHTYDLWSRLPSKSHRFLCFDAGEFQPRNVALTISRRSFNISAFGYQACVEPVLKVNLFVRQDRQSKENKNNPELHTFFYLFTDSQWITPSAFLGLWESSLESVPKLSRGAYKEVEINRMIPAVVYWLLANKVRSVPESELAVLVRDGMGHVA</sequence>
<dbReference type="EMBL" id="JADFTS010000009">
    <property type="protein sequence ID" value="KAF9589411.1"/>
    <property type="molecule type" value="Genomic_DNA"/>
</dbReference>
<dbReference type="Proteomes" id="UP000631114">
    <property type="component" value="Unassembled WGS sequence"/>
</dbReference>
<protein>
    <submittedName>
        <fullName evidence="1">Uncharacterized protein</fullName>
    </submittedName>
</protein>